<dbReference type="EMBL" id="BQNB010014789">
    <property type="protein sequence ID" value="GJT32395.1"/>
    <property type="molecule type" value="Genomic_DNA"/>
</dbReference>
<evidence type="ECO:0000313" key="2">
    <source>
        <dbReference type="EMBL" id="GJT32395.1"/>
    </source>
</evidence>
<proteinExistence type="predicted"/>
<dbReference type="Proteomes" id="UP001151760">
    <property type="component" value="Unassembled WGS sequence"/>
</dbReference>
<reference evidence="2" key="2">
    <citation type="submission" date="2022-01" db="EMBL/GenBank/DDBJ databases">
        <authorList>
            <person name="Yamashiro T."/>
            <person name="Shiraishi A."/>
            <person name="Satake H."/>
            <person name="Nakayama K."/>
        </authorList>
    </citation>
    <scope>NUCLEOTIDE SEQUENCE</scope>
</reference>
<comment type="caution">
    <text evidence="2">The sequence shown here is derived from an EMBL/GenBank/DDBJ whole genome shotgun (WGS) entry which is preliminary data.</text>
</comment>
<reference evidence="2" key="1">
    <citation type="journal article" date="2022" name="Int. J. Mol. Sci.">
        <title>Draft Genome of Tanacetum Coccineum: Genomic Comparison of Closely Related Tanacetum-Family Plants.</title>
        <authorList>
            <person name="Yamashiro T."/>
            <person name="Shiraishi A."/>
            <person name="Nakayama K."/>
            <person name="Satake H."/>
        </authorList>
    </citation>
    <scope>NUCLEOTIDE SEQUENCE</scope>
</reference>
<gene>
    <name evidence="2" type="ORF">Tco_0922814</name>
</gene>
<evidence type="ECO:0000256" key="1">
    <source>
        <dbReference type="SAM" id="MobiDB-lite"/>
    </source>
</evidence>
<organism evidence="2 3">
    <name type="scientific">Tanacetum coccineum</name>
    <dbReference type="NCBI Taxonomy" id="301880"/>
    <lineage>
        <taxon>Eukaryota</taxon>
        <taxon>Viridiplantae</taxon>
        <taxon>Streptophyta</taxon>
        <taxon>Embryophyta</taxon>
        <taxon>Tracheophyta</taxon>
        <taxon>Spermatophyta</taxon>
        <taxon>Magnoliopsida</taxon>
        <taxon>eudicotyledons</taxon>
        <taxon>Gunneridae</taxon>
        <taxon>Pentapetalae</taxon>
        <taxon>asterids</taxon>
        <taxon>campanulids</taxon>
        <taxon>Asterales</taxon>
        <taxon>Asteraceae</taxon>
        <taxon>Asteroideae</taxon>
        <taxon>Anthemideae</taxon>
        <taxon>Anthemidinae</taxon>
        <taxon>Tanacetum</taxon>
    </lineage>
</organism>
<evidence type="ECO:0000313" key="3">
    <source>
        <dbReference type="Proteomes" id="UP001151760"/>
    </source>
</evidence>
<protein>
    <submittedName>
        <fullName evidence="2">Uncharacterized protein</fullName>
    </submittedName>
</protein>
<feature type="region of interest" description="Disordered" evidence="1">
    <location>
        <begin position="143"/>
        <end position="170"/>
    </location>
</feature>
<accession>A0ABQ5D0E2</accession>
<keyword evidence="3" id="KW-1185">Reference proteome</keyword>
<feature type="compositionally biased region" description="Acidic residues" evidence="1">
    <location>
        <begin position="155"/>
        <end position="170"/>
    </location>
</feature>
<sequence length="253" mass="28746">MVMCRHRSRSLAALRDQMMESSATREYPSLIQTFFQTHTVGRVFLRDEDRALYDEMLRLHGLGSNGDSTPEGVPTQMMRSWPLFERASSGGTFPVLVGYCQDRAWMSSVRPRLDARTSSMSKSSKRLFRSDDKFSQMLNQYESTPEFGSESGGCGDDEMADDEDGGEDEEGVDSYRCYIWLNIDLYLADNAREHLKTGNGVVYKSTKNVETTIEDVVCHQGLRKFSIHMNSRSKEIKEARNFCCEAAQNTQFG</sequence>
<name>A0ABQ5D0E2_9ASTR</name>